<dbReference type="PROSITE" id="PS50853">
    <property type="entry name" value="FN3"/>
    <property type="match status" value="1"/>
</dbReference>
<protein>
    <submittedName>
        <fullName evidence="7">T9SS type A sorting domain-containing protein</fullName>
    </submittedName>
</protein>
<dbReference type="PROSITE" id="PS01034">
    <property type="entry name" value="GH16_1"/>
    <property type="match status" value="1"/>
</dbReference>
<dbReference type="InterPro" id="IPR013783">
    <property type="entry name" value="Ig-like_fold"/>
</dbReference>
<accession>A0ABS5IXV2</accession>
<dbReference type="CDD" id="cd00063">
    <property type="entry name" value="FN3"/>
    <property type="match status" value="1"/>
</dbReference>
<dbReference type="SUPFAM" id="SSF49265">
    <property type="entry name" value="Fibronectin type III"/>
    <property type="match status" value="1"/>
</dbReference>
<evidence type="ECO:0000259" key="6">
    <source>
        <dbReference type="PROSITE" id="PS51762"/>
    </source>
</evidence>
<dbReference type="InterPro" id="IPR026444">
    <property type="entry name" value="Secre_tail"/>
</dbReference>
<dbReference type="InterPro" id="IPR036116">
    <property type="entry name" value="FN3_sf"/>
</dbReference>
<dbReference type="SUPFAM" id="SSF49899">
    <property type="entry name" value="Concanavalin A-like lectins/glucanases"/>
    <property type="match status" value="1"/>
</dbReference>
<keyword evidence="4" id="KW-0732">Signal</keyword>
<evidence type="ECO:0000313" key="7">
    <source>
        <dbReference type="EMBL" id="MBS0027798.1"/>
    </source>
</evidence>
<dbReference type="RefSeq" id="WP_211972911.1">
    <property type="nucleotide sequence ID" value="NZ_CBFHAM010000019.1"/>
</dbReference>
<dbReference type="InterPro" id="IPR003961">
    <property type="entry name" value="FN3_dom"/>
</dbReference>
<keyword evidence="3" id="KW-0326">Glycosidase</keyword>
<dbReference type="CDD" id="cd00413">
    <property type="entry name" value="Glyco_hydrolase_16"/>
    <property type="match status" value="1"/>
</dbReference>
<dbReference type="NCBIfam" id="TIGR04183">
    <property type="entry name" value="Por_Secre_tail"/>
    <property type="match status" value="1"/>
</dbReference>
<dbReference type="Pfam" id="PF00722">
    <property type="entry name" value="Glyco_hydro_16"/>
    <property type="match status" value="1"/>
</dbReference>
<evidence type="ECO:0000256" key="2">
    <source>
        <dbReference type="ARBA" id="ARBA00022801"/>
    </source>
</evidence>
<dbReference type="Pfam" id="PF18962">
    <property type="entry name" value="Por_Secre_tail"/>
    <property type="match status" value="1"/>
</dbReference>
<comment type="caution">
    <text evidence="7">The sequence shown here is derived from an EMBL/GenBank/DDBJ whole genome shotgun (WGS) entry which is preliminary data.</text>
</comment>
<evidence type="ECO:0000259" key="5">
    <source>
        <dbReference type="PROSITE" id="PS50853"/>
    </source>
</evidence>
<evidence type="ECO:0000256" key="4">
    <source>
        <dbReference type="SAM" id="SignalP"/>
    </source>
</evidence>
<dbReference type="InterPro" id="IPR008263">
    <property type="entry name" value="GH16_AS"/>
</dbReference>
<feature type="signal peptide" evidence="4">
    <location>
        <begin position="1"/>
        <end position="23"/>
    </location>
</feature>
<feature type="domain" description="Fibronectin type-III" evidence="5">
    <location>
        <begin position="25"/>
        <end position="117"/>
    </location>
</feature>
<name>A0ABS5IXV2_9BACT</name>
<dbReference type="Proteomes" id="UP000676386">
    <property type="component" value="Unassembled WGS sequence"/>
</dbReference>
<comment type="similarity">
    <text evidence="1">Belongs to the glycosyl hydrolase 16 family.</text>
</comment>
<dbReference type="Gene3D" id="2.60.120.260">
    <property type="entry name" value="Galactose-binding domain-like"/>
    <property type="match status" value="1"/>
</dbReference>
<dbReference type="Gene3D" id="2.60.120.200">
    <property type="match status" value="1"/>
</dbReference>
<dbReference type="InterPro" id="IPR013320">
    <property type="entry name" value="ConA-like_dom_sf"/>
</dbReference>
<organism evidence="7 8">
    <name type="scientific">Chitinophaga hostae</name>
    <dbReference type="NCBI Taxonomy" id="2831022"/>
    <lineage>
        <taxon>Bacteria</taxon>
        <taxon>Pseudomonadati</taxon>
        <taxon>Bacteroidota</taxon>
        <taxon>Chitinophagia</taxon>
        <taxon>Chitinophagales</taxon>
        <taxon>Chitinophagaceae</taxon>
        <taxon>Chitinophaga</taxon>
    </lineage>
</organism>
<dbReference type="Pfam" id="PF00041">
    <property type="entry name" value="fn3"/>
    <property type="match status" value="1"/>
</dbReference>
<feature type="domain" description="GH16" evidence="6">
    <location>
        <begin position="128"/>
        <end position="405"/>
    </location>
</feature>
<keyword evidence="2" id="KW-0378">Hydrolase</keyword>
<proteinExistence type="inferred from homology"/>
<dbReference type="EMBL" id="JAGTXB010000004">
    <property type="protein sequence ID" value="MBS0027798.1"/>
    <property type="molecule type" value="Genomic_DNA"/>
</dbReference>
<evidence type="ECO:0000256" key="1">
    <source>
        <dbReference type="ARBA" id="ARBA00006865"/>
    </source>
</evidence>
<dbReference type="InterPro" id="IPR000757">
    <property type="entry name" value="Beta-glucanase-like"/>
</dbReference>
<sequence>MKSLLRSFCLLLTSLLAAYTAMAQQPAAPAQLQTLGTRSWIRLTWQDNATNELGYKIYWSVSAVKPGSPGATIAANSNRYYIDGLTATTTYNVWVEAYNASGSSAALQSAVLTTRQWTLDTAEVNHLSIASSAAVPAGMQLFWQDEFNDALLNRNKWSTNYYSTIDFKSGTNLSAMQHDSLPQPGIIMTGNSIQLIVNDTMPAKAYWPARKLSSIQTYDWNSNERYLDNSRGGYYEIRVRRSNTLNATSGLNAAYWLDAPGPDLKYYMEQGNTYNGVTGVRPRGQVFEIDVFEQSGNATTTTTTPFTMHGNVAADGTFQGNLTTYNATSPTQNNWTTHGLLWTAAGIKYYIDGVLKKEWSDPLHNMAPNHFMNILLGNYYGWTAGMTSTATMEVDYIRGYQWPVVMGNELPNAGFEYGTLLPWSGNGSLSATSKRTGNGALVLAAGQSAAQYIYLNNSSNYRLNYWLQGNSTVQVKVENLTPVTGVVQRTYLGSKTATATFSQDSLLLATGTEYGDHLKTIKLTLTNTGAGTVTFDDLTLIKGGNGGQAVVCSAAGGANAQDRYITSLTTTNAAHNISYTNAAYPANGYGVYTADSIAEYKDSSFTLNITNSPNTKWARVNVYADWNGNGSFTDGGELLFSVGNAKQDNSGTVLNISRSITVPAAAITGKVRLRVRFYDAWNTDPGPCGQADYTTTQDFFVSISGVGSLMAANNFMSSVAPLKHSLVADAINVYPNPVSGDSFQLELQLLQAQNAVISIYNMDGRQVYNTPKQLLKGYNKISLSTGAWPAGVYLVNVQYSGKTLQCKLVRP</sequence>
<dbReference type="PROSITE" id="PS51762">
    <property type="entry name" value="GH16_2"/>
    <property type="match status" value="1"/>
</dbReference>
<evidence type="ECO:0000313" key="8">
    <source>
        <dbReference type="Proteomes" id="UP000676386"/>
    </source>
</evidence>
<feature type="chain" id="PRO_5045639708" evidence="4">
    <location>
        <begin position="24"/>
        <end position="811"/>
    </location>
</feature>
<keyword evidence="8" id="KW-1185">Reference proteome</keyword>
<gene>
    <name evidence="7" type="ORF">KE626_10805</name>
</gene>
<evidence type="ECO:0000256" key="3">
    <source>
        <dbReference type="ARBA" id="ARBA00023295"/>
    </source>
</evidence>
<dbReference type="InterPro" id="IPR045474">
    <property type="entry name" value="GEVED"/>
</dbReference>
<dbReference type="Pfam" id="PF20009">
    <property type="entry name" value="GEVED"/>
    <property type="match status" value="1"/>
</dbReference>
<dbReference type="Gene3D" id="2.60.40.10">
    <property type="entry name" value="Immunoglobulins"/>
    <property type="match status" value="1"/>
</dbReference>
<reference evidence="7 8" key="1">
    <citation type="submission" date="2021-04" db="EMBL/GenBank/DDBJ databases">
        <title>Chitinophaga sp. nov., isolated from the rhizosphere soil.</title>
        <authorList>
            <person name="He S."/>
        </authorList>
    </citation>
    <scope>NUCLEOTIDE SEQUENCE [LARGE SCALE GENOMIC DNA]</scope>
    <source>
        <strain evidence="7 8">2R12</strain>
    </source>
</reference>
<dbReference type="SMART" id="SM00060">
    <property type="entry name" value="FN3"/>
    <property type="match status" value="1"/>
</dbReference>